<keyword evidence="5" id="KW-1185">Reference proteome</keyword>
<evidence type="ECO:0000256" key="3">
    <source>
        <dbReference type="SAM" id="MobiDB-lite"/>
    </source>
</evidence>
<feature type="compositionally biased region" description="Low complexity" evidence="3">
    <location>
        <begin position="624"/>
        <end position="633"/>
    </location>
</feature>
<protein>
    <submittedName>
        <fullName evidence="4">Uncharacterized protein</fullName>
    </submittedName>
</protein>
<evidence type="ECO:0000256" key="1">
    <source>
        <dbReference type="ARBA" id="ARBA00004123"/>
    </source>
</evidence>
<dbReference type="InterPro" id="IPR015943">
    <property type="entry name" value="WD40/YVTN_repeat-like_dom_sf"/>
</dbReference>
<feature type="region of interest" description="Disordered" evidence="3">
    <location>
        <begin position="772"/>
        <end position="905"/>
    </location>
</feature>
<feature type="region of interest" description="Disordered" evidence="3">
    <location>
        <begin position="602"/>
        <end position="639"/>
    </location>
</feature>
<dbReference type="VEuPathDB" id="TriTrypDB:TRSC58_01255"/>
<sequence length="905" mass="97097">MAERSLMIRHALAGRYFAVGMDFPSARVFDVATGSLAAVVEVPPRSRTSLAVVSLTALALGTIAAPQSAEGEAEEKAINVVGVAGVCYAAVGLSNGTMLLQNVARDEVAQHLAVSDTQQAITAAVFCGHYVFCVATNRSLCVIDCLRGESVASHLRVQHDVGAIAVMEDVAQDTPHGPHAKGPVFLVFVSGPTNAVYTLRLSSSGLAQNTGATMERMVCFASQASRSDFAWMGGTRKHPVVVTASAQEGVVRVWDASPTVSSQTTSARCRRSLLCGQRIVDVSVHGPATPHDGTDSHRNSVDSGEAFVVATTLTGAVLVWNLGNTLLTPLADPVPTPPTLRIVSKEISARLLFGAFMQSEAGTLPPLLVLRGRFAMPRFEVVDLREATRKASTTSSTAAAVSVLVEDGAVYEMPTGSQAGRGGEIDAVHADMEVIDRAWATHCRQQQQQQRLAARATYTPSEGFVAPVSFHAKSVKDIPQKSLTLEQRLKQMSLASTTSSQQQQQQQHALGLATVPLYQALHACDASAVMELLTVASRSAADIRATVMGLQLPYCLQLLQILAQRVRGANSRSPLFDWIDAIVQYRGVEMYQAQQLFKQQQTEKQSAPLGSSNNGVDGTPPPATASEAATPKAKPSPPKDFVAPLLHQYRNMTALYDPLAAMYGRLSIFKSVRPSERGAFTNSDTGIIFPAMFTEIRCAGGEYRVLRVRSKRDPNSSKNKKRGAMALLRKAQRLAAVEEEEAAAANKMHAGASDDADEEDLDMDALSQMNLNEDTSDDAEAAPGRRARQKQAEMIAEVDRGSSYGIDASTRSSEAEFDTASDDDVHSAADGDSDDEEDDDSSSSSSSSGVSDTDMLDADDDDEEYGDDEDEAEDGMGEDMAELLQAQGEEEQLEERRHKRVRTDR</sequence>
<dbReference type="AlphaFoldDB" id="A0A061J7Z5"/>
<dbReference type="GO" id="GO:0000462">
    <property type="term" value="P:maturation of SSU-rRNA from tricistronic rRNA transcript (SSU-rRNA, 5.8S rRNA, LSU-rRNA)"/>
    <property type="evidence" value="ECO:0007669"/>
    <property type="project" value="TreeGrafter"/>
</dbReference>
<reference evidence="4 5" key="1">
    <citation type="submission" date="2013-07" db="EMBL/GenBank/DDBJ databases">
        <authorList>
            <person name="Stoco P.H."/>
            <person name="Wagner G."/>
            <person name="Gerber A."/>
            <person name="Zaha A."/>
            <person name="Thompson C."/>
            <person name="Bartholomeu D.C."/>
            <person name="Luckemeyer D.D."/>
            <person name="Bahia D."/>
            <person name="Loreto E."/>
            <person name="Prestes E.B."/>
            <person name="Lima F.M."/>
            <person name="Rodrigues-Luiz G."/>
            <person name="Vallejo G.A."/>
            <person name="Filho J.F."/>
            <person name="Monteiro K.M."/>
            <person name="Tyler K.M."/>
            <person name="de Almeida L.G."/>
            <person name="Ortiz M.F."/>
            <person name="Siervo M.A."/>
            <person name="de Moraes M.H."/>
            <person name="Cunha O.L."/>
            <person name="Mendonca-Neto R."/>
            <person name="Silva R."/>
            <person name="Teixeira S.M."/>
            <person name="Murta S.M."/>
            <person name="Sincero T.C."/>
            <person name="Mendes T.A."/>
            <person name="Urmenyi T.P."/>
            <person name="Silva V.G."/>
            <person name="da Rocha W.D."/>
            <person name="Andersson B."/>
            <person name="Romanha A.J."/>
            <person name="Steindel M."/>
            <person name="de Vasconcelos A.T."/>
            <person name="Grisard E.C."/>
        </authorList>
    </citation>
    <scope>NUCLEOTIDE SEQUENCE [LARGE SCALE GENOMIC DNA]</scope>
    <source>
        <strain evidence="4 5">SC58</strain>
    </source>
</reference>
<dbReference type="InterPro" id="IPR036322">
    <property type="entry name" value="WD40_repeat_dom_sf"/>
</dbReference>
<dbReference type="PANTHER" id="PTHR44267">
    <property type="entry name" value="WD REPEAT-CONTAINING PROTEIN 43"/>
    <property type="match status" value="1"/>
</dbReference>
<dbReference type="Proteomes" id="UP000031737">
    <property type="component" value="Unassembled WGS sequence"/>
</dbReference>
<dbReference type="InterPro" id="IPR052414">
    <property type="entry name" value="U3_snoRNA-assoc_WDR"/>
</dbReference>
<evidence type="ECO:0000256" key="2">
    <source>
        <dbReference type="ARBA" id="ARBA00023242"/>
    </source>
</evidence>
<dbReference type="PANTHER" id="PTHR44267:SF1">
    <property type="entry name" value="WD REPEAT-CONTAINING PROTEIN 43"/>
    <property type="match status" value="1"/>
</dbReference>
<organism evidence="4 5">
    <name type="scientific">Trypanosoma rangeli SC58</name>
    <dbReference type="NCBI Taxonomy" id="429131"/>
    <lineage>
        <taxon>Eukaryota</taxon>
        <taxon>Discoba</taxon>
        <taxon>Euglenozoa</taxon>
        <taxon>Kinetoplastea</taxon>
        <taxon>Metakinetoplastina</taxon>
        <taxon>Trypanosomatida</taxon>
        <taxon>Trypanosomatidae</taxon>
        <taxon>Trypanosoma</taxon>
        <taxon>Herpetosoma</taxon>
    </lineage>
</organism>
<comment type="caution">
    <text evidence="4">The sequence shown here is derived from an EMBL/GenBank/DDBJ whole genome shotgun (WGS) entry which is preliminary data.</text>
</comment>
<proteinExistence type="predicted"/>
<feature type="compositionally biased region" description="Acidic residues" evidence="3">
    <location>
        <begin position="854"/>
        <end position="881"/>
    </location>
</feature>
<name>A0A061J7Z5_TRYRA</name>
<feature type="compositionally biased region" description="Low complexity" evidence="3">
    <location>
        <begin position="842"/>
        <end position="853"/>
    </location>
</feature>
<dbReference type="EMBL" id="AUPL01001255">
    <property type="protein sequence ID" value="ESL11004.1"/>
    <property type="molecule type" value="Genomic_DNA"/>
</dbReference>
<evidence type="ECO:0000313" key="5">
    <source>
        <dbReference type="Proteomes" id="UP000031737"/>
    </source>
</evidence>
<feature type="compositionally biased region" description="Low complexity" evidence="3">
    <location>
        <begin position="743"/>
        <end position="753"/>
    </location>
</feature>
<dbReference type="Gene3D" id="2.130.10.10">
    <property type="entry name" value="YVTN repeat-like/Quinoprotein amine dehydrogenase"/>
    <property type="match status" value="1"/>
</dbReference>
<gene>
    <name evidence="4" type="ORF">TRSC58_01255</name>
</gene>
<feature type="region of interest" description="Disordered" evidence="3">
    <location>
        <begin position="738"/>
        <end position="759"/>
    </location>
</feature>
<keyword evidence="2" id="KW-0539">Nucleus</keyword>
<dbReference type="SUPFAM" id="SSF50978">
    <property type="entry name" value="WD40 repeat-like"/>
    <property type="match status" value="1"/>
</dbReference>
<comment type="subcellular location">
    <subcellularLocation>
        <location evidence="1">Nucleus</location>
    </subcellularLocation>
</comment>
<accession>A0A061J7Z5</accession>
<evidence type="ECO:0000313" key="4">
    <source>
        <dbReference type="EMBL" id="ESL11004.1"/>
    </source>
</evidence>
<feature type="compositionally biased region" description="Acidic residues" evidence="3">
    <location>
        <begin position="831"/>
        <end position="841"/>
    </location>
</feature>
<dbReference type="OrthoDB" id="273492at2759"/>
<dbReference type="GO" id="GO:0005730">
    <property type="term" value="C:nucleolus"/>
    <property type="evidence" value="ECO:0007669"/>
    <property type="project" value="TreeGrafter"/>
</dbReference>